<evidence type="ECO:0000256" key="7">
    <source>
        <dbReference type="ARBA" id="ARBA00022989"/>
    </source>
</evidence>
<dbReference type="FunFam" id="3.40.50.300:FF:000665">
    <property type="entry name" value="ABC transporter A family member 2"/>
    <property type="match status" value="1"/>
</dbReference>
<keyword evidence="8 9" id="KW-0472">Membrane</keyword>
<evidence type="ECO:0000313" key="12">
    <source>
        <dbReference type="Proteomes" id="UP001161247"/>
    </source>
</evidence>
<dbReference type="InterPro" id="IPR026082">
    <property type="entry name" value="ABCA"/>
</dbReference>
<dbReference type="Pfam" id="PF12698">
    <property type="entry name" value="ABC2_membrane_3"/>
    <property type="match status" value="1"/>
</dbReference>
<dbReference type="GO" id="GO:0140359">
    <property type="term" value="F:ABC-type transporter activity"/>
    <property type="evidence" value="ECO:0007669"/>
    <property type="project" value="InterPro"/>
</dbReference>
<evidence type="ECO:0000256" key="2">
    <source>
        <dbReference type="ARBA" id="ARBA00008526"/>
    </source>
</evidence>
<name>A0AAV1DWP7_OLDCO</name>
<sequence length="928" mass="104091">MEVELLSGFPLFLQQLRALLRKNLILAWRNKKTTFLRLFSSFFFIAFLFALNKIDSRRDGVSEAVYDPKAISFSSIPACEEKLIIKTPCFDFVWSGSGNQRIESIVNGIMINNPGRQIHPNKVKSFRTKDELYDWLLQNPMRSPGAIHFTEESDNEIRYGIQINSSSSDFRIGRQFEDPVLKFQAPLQYAVSREISRSLIGDKSFSFNIGLKEFAHPGSKILSSGREPSQLTAGFQVMFFFAIAVFGFIAQVHTLVLEKEMKLRQTMTIMGLSNSAYWSSWFIWEGFMAFLTSFFIVAFGALFQLDLFLKNSIVVVFLLFFLFLVTMVGFAFMISTLLSKSSSSTSVGFALLILGIAASFLSFLIYDGGVKRRYRILWSFFPSNPFGGALYWLSFRGGVGLNDIAKCLDEDCFSMNYFYAWLGSTFFLWSFLAIYLDNVISNSAGVRKQLFYFLKPSYWKGREEITQVGAGSIAQSSHFRPDDEDVREEEDFVKQSAMQGKIDAEVAVQLRGFAKSYPKTTNLRCHRFCFCIFCCTCKTEKPFDAVKNFWMNFPKDQLFCLLGPNGAGKSTIISCLTGIIPVTHGDALIYGNSVRSSAGMSRIRRMIGVCAQFDSLWDALSGKDHLQLFASVKGLPPVTHKQEIQQLLAGVDMEKVANVRAKSYSGGTRRRLSLAIALIGDPKLLILDEPTTGMDPITRRRVWDVIENAKNGRSIILTTHSMVEADILSDRIGIMAKGRLRCIGTSTMLKSKFGAGYTAKVSFPKEHFDASVGENDINAERREAVKSFFKNRLNVEPKGENKYFLTFTLPNAGEDILADFFSELESRESQFGIKSIQLGLGTLEEVFLNIVKNAELEKTGAEEKHERLTLPSGDTVLVPVGAKSVKIPGTESQENPGGLMVEVFWEQDDTGNLCISSYSAEKPIPPTV</sequence>
<feature type="transmembrane region" description="Helical" evidence="9">
    <location>
        <begin position="233"/>
        <end position="256"/>
    </location>
</feature>
<keyword evidence="5" id="KW-0547">Nucleotide-binding</keyword>
<dbReference type="CDD" id="cd03263">
    <property type="entry name" value="ABC_subfamily_A"/>
    <property type="match status" value="1"/>
</dbReference>
<dbReference type="InterPro" id="IPR003593">
    <property type="entry name" value="AAA+_ATPase"/>
</dbReference>
<reference evidence="11" key="1">
    <citation type="submission" date="2023-03" db="EMBL/GenBank/DDBJ databases">
        <authorList>
            <person name="Julca I."/>
        </authorList>
    </citation>
    <scope>NUCLEOTIDE SEQUENCE</scope>
</reference>
<protein>
    <submittedName>
        <fullName evidence="11">OLC1v1012661C1</fullName>
    </submittedName>
</protein>
<evidence type="ECO:0000256" key="4">
    <source>
        <dbReference type="ARBA" id="ARBA00022692"/>
    </source>
</evidence>
<dbReference type="Proteomes" id="UP001161247">
    <property type="component" value="Chromosome 7"/>
</dbReference>
<dbReference type="GO" id="GO:0016020">
    <property type="term" value="C:membrane"/>
    <property type="evidence" value="ECO:0007669"/>
    <property type="project" value="UniProtKB-SubCell"/>
</dbReference>
<dbReference type="InterPro" id="IPR013525">
    <property type="entry name" value="ABC2_TM"/>
</dbReference>
<evidence type="ECO:0000256" key="8">
    <source>
        <dbReference type="ARBA" id="ARBA00023136"/>
    </source>
</evidence>
<dbReference type="EMBL" id="OX459124">
    <property type="protein sequence ID" value="CAI9112242.1"/>
    <property type="molecule type" value="Genomic_DNA"/>
</dbReference>
<dbReference type="PANTHER" id="PTHR19229">
    <property type="entry name" value="ATP-BINDING CASSETTE TRANSPORTER SUBFAMILY A ABCA"/>
    <property type="match status" value="1"/>
</dbReference>
<dbReference type="Pfam" id="PF25158">
    <property type="entry name" value="ABCA11_C"/>
    <property type="match status" value="1"/>
</dbReference>
<feature type="transmembrane region" description="Helical" evidence="9">
    <location>
        <begin position="34"/>
        <end position="51"/>
    </location>
</feature>
<evidence type="ECO:0000256" key="3">
    <source>
        <dbReference type="ARBA" id="ARBA00022448"/>
    </source>
</evidence>
<dbReference type="SMART" id="SM00382">
    <property type="entry name" value="AAA"/>
    <property type="match status" value="1"/>
</dbReference>
<evidence type="ECO:0000256" key="9">
    <source>
        <dbReference type="SAM" id="Phobius"/>
    </source>
</evidence>
<evidence type="ECO:0000256" key="1">
    <source>
        <dbReference type="ARBA" id="ARBA00004141"/>
    </source>
</evidence>
<evidence type="ECO:0000259" key="10">
    <source>
        <dbReference type="PROSITE" id="PS50893"/>
    </source>
</evidence>
<dbReference type="GO" id="GO:0005524">
    <property type="term" value="F:ATP binding"/>
    <property type="evidence" value="ECO:0007669"/>
    <property type="project" value="UniProtKB-KW"/>
</dbReference>
<dbReference type="InterPro" id="IPR027417">
    <property type="entry name" value="P-loop_NTPase"/>
</dbReference>
<accession>A0AAV1DWP7</accession>
<feature type="transmembrane region" description="Helical" evidence="9">
    <location>
        <begin position="346"/>
        <end position="364"/>
    </location>
</feature>
<dbReference type="GO" id="GO:0005319">
    <property type="term" value="F:lipid transporter activity"/>
    <property type="evidence" value="ECO:0007669"/>
    <property type="project" value="TreeGrafter"/>
</dbReference>
<dbReference type="PROSITE" id="PS50893">
    <property type="entry name" value="ABC_TRANSPORTER_2"/>
    <property type="match status" value="1"/>
</dbReference>
<dbReference type="GO" id="GO:0016887">
    <property type="term" value="F:ATP hydrolysis activity"/>
    <property type="evidence" value="ECO:0007669"/>
    <property type="project" value="InterPro"/>
</dbReference>
<comment type="subcellular location">
    <subcellularLocation>
        <location evidence="1">Membrane</location>
        <topology evidence="1">Multi-pass membrane protein</topology>
    </subcellularLocation>
</comment>
<keyword evidence="4 9" id="KW-0812">Transmembrane</keyword>
<organism evidence="11 12">
    <name type="scientific">Oldenlandia corymbosa var. corymbosa</name>
    <dbReference type="NCBI Taxonomy" id="529605"/>
    <lineage>
        <taxon>Eukaryota</taxon>
        <taxon>Viridiplantae</taxon>
        <taxon>Streptophyta</taxon>
        <taxon>Embryophyta</taxon>
        <taxon>Tracheophyta</taxon>
        <taxon>Spermatophyta</taxon>
        <taxon>Magnoliopsida</taxon>
        <taxon>eudicotyledons</taxon>
        <taxon>Gunneridae</taxon>
        <taxon>Pentapetalae</taxon>
        <taxon>asterids</taxon>
        <taxon>lamiids</taxon>
        <taxon>Gentianales</taxon>
        <taxon>Rubiaceae</taxon>
        <taxon>Rubioideae</taxon>
        <taxon>Spermacoceae</taxon>
        <taxon>Hedyotis-Oldenlandia complex</taxon>
        <taxon>Oldenlandia</taxon>
    </lineage>
</organism>
<dbReference type="AlphaFoldDB" id="A0AAV1DWP7"/>
<dbReference type="Gene3D" id="3.40.50.300">
    <property type="entry name" value="P-loop containing nucleotide triphosphate hydrolases"/>
    <property type="match status" value="1"/>
</dbReference>
<dbReference type="Pfam" id="PF00005">
    <property type="entry name" value="ABC_tran"/>
    <property type="match status" value="1"/>
</dbReference>
<keyword evidence="6" id="KW-0067">ATP-binding</keyword>
<comment type="similarity">
    <text evidence="2">Belongs to the ABC transporter superfamily. ABCA family. CPR flippase (TC 3.A.1.211) subfamily.</text>
</comment>
<keyword evidence="12" id="KW-1185">Reference proteome</keyword>
<evidence type="ECO:0000256" key="5">
    <source>
        <dbReference type="ARBA" id="ARBA00022741"/>
    </source>
</evidence>
<keyword evidence="7 9" id="KW-1133">Transmembrane helix</keyword>
<evidence type="ECO:0000313" key="11">
    <source>
        <dbReference type="EMBL" id="CAI9112242.1"/>
    </source>
</evidence>
<dbReference type="SUPFAM" id="SSF52540">
    <property type="entry name" value="P-loop containing nucleoside triphosphate hydrolases"/>
    <property type="match status" value="1"/>
</dbReference>
<proteinExistence type="inferred from homology"/>
<feature type="domain" description="ABC transporter" evidence="10">
    <location>
        <begin position="523"/>
        <end position="762"/>
    </location>
</feature>
<feature type="transmembrane region" description="Helical" evidence="9">
    <location>
        <begin position="276"/>
        <end position="302"/>
    </location>
</feature>
<dbReference type="InterPro" id="IPR056788">
    <property type="entry name" value="ABCA2/9/11_C"/>
</dbReference>
<feature type="transmembrane region" description="Helical" evidence="9">
    <location>
        <begin position="418"/>
        <end position="440"/>
    </location>
</feature>
<feature type="transmembrane region" description="Helical" evidence="9">
    <location>
        <begin position="314"/>
        <end position="334"/>
    </location>
</feature>
<dbReference type="PANTHER" id="PTHR19229:SF223">
    <property type="entry name" value="ABC TRANSPORTER A FAMILY MEMBER 11-LIKE"/>
    <property type="match status" value="1"/>
</dbReference>
<keyword evidence="3" id="KW-0813">Transport</keyword>
<dbReference type="InterPro" id="IPR003439">
    <property type="entry name" value="ABC_transporter-like_ATP-bd"/>
</dbReference>
<evidence type="ECO:0000256" key="6">
    <source>
        <dbReference type="ARBA" id="ARBA00022840"/>
    </source>
</evidence>
<gene>
    <name evidence="11" type="ORF">OLC1_LOCUS19476</name>
</gene>